<dbReference type="Proteomes" id="UP001595880">
    <property type="component" value="Unassembled WGS sequence"/>
</dbReference>
<keyword evidence="2" id="KW-1185">Reference proteome</keyword>
<dbReference type="InterPro" id="IPR016181">
    <property type="entry name" value="Acyl_CoA_acyltransferase"/>
</dbReference>
<accession>A0ABV8VTY4</accession>
<proteinExistence type="predicted"/>
<gene>
    <name evidence="1" type="ORF">ACFOZ1_01630</name>
</gene>
<dbReference type="SUPFAM" id="SSF55729">
    <property type="entry name" value="Acyl-CoA N-acyltransferases (Nat)"/>
    <property type="match status" value="1"/>
</dbReference>
<protein>
    <recommendedName>
        <fullName evidence="3">N-acetyltransferase domain-containing protein</fullName>
    </recommendedName>
</protein>
<evidence type="ECO:0008006" key="3">
    <source>
        <dbReference type="Google" id="ProtNLM"/>
    </source>
</evidence>
<reference evidence="2" key="1">
    <citation type="journal article" date="2019" name="Int. J. Syst. Evol. Microbiol.">
        <title>The Global Catalogue of Microorganisms (GCM) 10K type strain sequencing project: providing services to taxonomists for standard genome sequencing and annotation.</title>
        <authorList>
            <consortium name="The Broad Institute Genomics Platform"/>
            <consortium name="The Broad Institute Genome Sequencing Center for Infectious Disease"/>
            <person name="Wu L."/>
            <person name="Ma J."/>
        </authorList>
    </citation>
    <scope>NUCLEOTIDE SEQUENCE [LARGE SCALE GENOMIC DNA]</scope>
    <source>
        <strain evidence="2">KACC 14058</strain>
    </source>
</reference>
<organism evidence="1 2">
    <name type="scientific">Gracilibacillus marinus</name>
    <dbReference type="NCBI Taxonomy" id="630535"/>
    <lineage>
        <taxon>Bacteria</taxon>
        <taxon>Bacillati</taxon>
        <taxon>Bacillota</taxon>
        <taxon>Bacilli</taxon>
        <taxon>Bacillales</taxon>
        <taxon>Bacillaceae</taxon>
        <taxon>Gracilibacillus</taxon>
    </lineage>
</organism>
<dbReference type="EMBL" id="JBHSDV010000001">
    <property type="protein sequence ID" value="MFC4386501.1"/>
    <property type="molecule type" value="Genomic_DNA"/>
</dbReference>
<dbReference type="RefSeq" id="WP_390195155.1">
    <property type="nucleotide sequence ID" value="NZ_JBHSDV010000001.1"/>
</dbReference>
<sequence length="140" mass="16235">MQVAATNKITMEQFQAFFGQEIGLTDDIQMKQFGYFVYDNKVPVAFFSLFPVDKNSYWLRAFVMKQGMPLTFPMTLIQLAEELVKEYGANQLFIHSKSQLVTDLVSQLGYTQTDRAPTNMESGQWWISIRLHHDEFSKTC</sequence>
<comment type="caution">
    <text evidence="1">The sequence shown here is derived from an EMBL/GenBank/DDBJ whole genome shotgun (WGS) entry which is preliminary data.</text>
</comment>
<evidence type="ECO:0000313" key="2">
    <source>
        <dbReference type="Proteomes" id="UP001595880"/>
    </source>
</evidence>
<name>A0ABV8VTY4_9BACI</name>
<evidence type="ECO:0000313" key="1">
    <source>
        <dbReference type="EMBL" id="MFC4386501.1"/>
    </source>
</evidence>